<sequence length="19" mass="2063">MWPSRALPSSPIRDPAANP</sequence>
<dbReference type="EMBL" id="GBRH01282246">
    <property type="protein sequence ID" value="JAD15649.1"/>
    <property type="molecule type" value="Transcribed_RNA"/>
</dbReference>
<accession>A0A0A9TSW0</accession>
<protein>
    <submittedName>
        <fullName evidence="1">Uncharacterized protein</fullName>
    </submittedName>
</protein>
<reference evidence="1" key="2">
    <citation type="journal article" date="2015" name="Data Brief">
        <title>Shoot transcriptome of the giant reed, Arundo donax.</title>
        <authorList>
            <person name="Barrero R.A."/>
            <person name="Guerrero F.D."/>
            <person name="Moolhuijzen P."/>
            <person name="Goolsby J.A."/>
            <person name="Tidwell J."/>
            <person name="Bellgard S.E."/>
            <person name="Bellgard M.I."/>
        </authorList>
    </citation>
    <scope>NUCLEOTIDE SEQUENCE</scope>
    <source>
        <tissue evidence="1">Shoot tissue taken approximately 20 cm above the soil surface</tissue>
    </source>
</reference>
<evidence type="ECO:0000313" key="1">
    <source>
        <dbReference type="EMBL" id="JAD15649.1"/>
    </source>
</evidence>
<name>A0A0A9TSW0_ARUDO</name>
<organism evidence="1">
    <name type="scientific">Arundo donax</name>
    <name type="common">Giant reed</name>
    <name type="synonym">Donax arundinaceus</name>
    <dbReference type="NCBI Taxonomy" id="35708"/>
    <lineage>
        <taxon>Eukaryota</taxon>
        <taxon>Viridiplantae</taxon>
        <taxon>Streptophyta</taxon>
        <taxon>Embryophyta</taxon>
        <taxon>Tracheophyta</taxon>
        <taxon>Spermatophyta</taxon>
        <taxon>Magnoliopsida</taxon>
        <taxon>Liliopsida</taxon>
        <taxon>Poales</taxon>
        <taxon>Poaceae</taxon>
        <taxon>PACMAD clade</taxon>
        <taxon>Arundinoideae</taxon>
        <taxon>Arundineae</taxon>
        <taxon>Arundo</taxon>
    </lineage>
</organism>
<proteinExistence type="predicted"/>
<dbReference type="AlphaFoldDB" id="A0A0A9TSW0"/>
<reference evidence="1" key="1">
    <citation type="submission" date="2014-09" db="EMBL/GenBank/DDBJ databases">
        <authorList>
            <person name="Magalhaes I.L.F."/>
            <person name="Oliveira U."/>
            <person name="Santos F.R."/>
            <person name="Vidigal T.H.D.A."/>
            <person name="Brescovit A.D."/>
            <person name="Santos A.J."/>
        </authorList>
    </citation>
    <scope>NUCLEOTIDE SEQUENCE</scope>
    <source>
        <tissue evidence="1">Shoot tissue taken approximately 20 cm above the soil surface</tissue>
    </source>
</reference>